<evidence type="ECO:0000256" key="2">
    <source>
        <dbReference type="SAM" id="Phobius"/>
    </source>
</evidence>
<organism evidence="3 4">
    <name type="scientific">Durusdinium trenchii</name>
    <dbReference type="NCBI Taxonomy" id="1381693"/>
    <lineage>
        <taxon>Eukaryota</taxon>
        <taxon>Sar</taxon>
        <taxon>Alveolata</taxon>
        <taxon>Dinophyceae</taxon>
        <taxon>Suessiales</taxon>
        <taxon>Symbiodiniaceae</taxon>
        <taxon>Durusdinium</taxon>
    </lineage>
</organism>
<keyword evidence="2" id="KW-0472">Membrane</keyword>
<name>A0ABP0JHZ3_9DINO</name>
<dbReference type="Proteomes" id="UP001642484">
    <property type="component" value="Unassembled WGS sequence"/>
</dbReference>
<keyword evidence="2" id="KW-0812">Transmembrane</keyword>
<comment type="caution">
    <text evidence="3">The sequence shown here is derived from an EMBL/GenBank/DDBJ whole genome shotgun (WGS) entry which is preliminary data.</text>
</comment>
<gene>
    <name evidence="3" type="ORF">CCMP2556_LOCUS11440</name>
</gene>
<proteinExistence type="predicted"/>
<feature type="transmembrane region" description="Helical" evidence="2">
    <location>
        <begin position="90"/>
        <end position="110"/>
    </location>
</feature>
<protein>
    <recommendedName>
        <fullName evidence="5">Transmembrane protein</fullName>
    </recommendedName>
</protein>
<accession>A0ABP0JHZ3</accession>
<evidence type="ECO:0000313" key="3">
    <source>
        <dbReference type="EMBL" id="CAK9013818.1"/>
    </source>
</evidence>
<sequence length="147" mass="16241">MPASATQDGGADGSASSQAAQRTEEPINFGLCETFVWFFLCTFIFTTIVIHVCQDAQSQRVESELLDDGEALAQFHAKAKARRKNRQKRVQYQFLFKAGAFVIMLAVVMITKKIQQWYKPAADNAAPAEAKTTKPNLASHDGLDSEL</sequence>
<evidence type="ECO:0008006" key="5">
    <source>
        <dbReference type="Google" id="ProtNLM"/>
    </source>
</evidence>
<dbReference type="EMBL" id="CAXAMN010005446">
    <property type="protein sequence ID" value="CAK9013818.1"/>
    <property type="molecule type" value="Genomic_DNA"/>
</dbReference>
<evidence type="ECO:0000313" key="4">
    <source>
        <dbReference type="Proteomes" id="UP001642484"/>
    </source>
</evidence>
<feature type="region of interest" description="Disordered" evidence="1">
    <location>
        <begin position="125"/>
        <end position="147"/>
    </location>
</feature>
<evidence type="ECO:0000256" key="1">
    <source>
        <dbReference type="SAM" id="MobiDB-lite"/>
    </source>
</evidence>
<keyword evidence="4" id="KW-1185">Reference proteome</keyword>
<keyword evidence="2" id="KW-1133">Transmembrane helix</keyword>
<reference evidence="3 4" key="1">
    <citation type="submission" date="2024-02" db="EMBL/GenBank/DDBJ databases">
        <authorList>
            <person name="Chen Y."/>
            <person name="Shah S."/>
            <person name="Dougan E. K."/>
            <person name="Thang M."/>
            <person name="Chan C."/>
        </authorList>
    </citation>
    <scope>NUCLEOTIDE SEQUENCE [LARGE SCALE GENOMIC DNA]</scope>
</reference>
<feature type="transmembrane region" description="Helical" evidence="2">
    <location>
        <begin position="35"/>
        <end position="53"/>
    </location>
</feature>